<keyword evidence="1" id="KW-1133">Transmembrane helix</keyword>
<gene>
    <name evidence="2" type="ORF">BHA138</name>
</gene>
<reference evidence="2" key="1">
    <citation type="submission" date="2012-01" db="EMBL/GenBank/DDBJ databases">
        <authorList>
            <person name="Campeau S.A."/>
            <person name="Porcella S.F."/>
            <person name="Schwan T.G."/>
            <person name="Barbour A.G."/>
        </authorList>
    </citation>
    <scope>NUCLEOTIDE SEQUENCE</scope>
    <source>
        <strain evidence="2">HS1</strain>
        <plasmid evidence="2">lp174</plasmid>
    </source>
</reference>
<keyword evidence="2" id="KW-0614">Plasmid</keyword>
<accession>T1ECF9</accession>
<dbReference type="Pfam" id="PF05102">
    <property type="entry name" value="Holin_BlyA"/>
    <property type="match status" value="1"/>
</dbReference>
<dbReference type="RefSeq" id="WP_020732473.1">
    <property type="nucleotide sequence ID" value="NC_021623.1"/>
</dbReference>
<reference evidence="2" key="2">
    <citation type="journal article" date="2013" name="J. Bacteriol.">
        <title>Large linear plasmids of Borrelia species that cause relapsing fever.</title>
        <authorList>
            <person name="Miller S.C."/>
            <person name="Porcella S.F."/>
            <person name="Raffel S.J."/>
            <person name="Schwan T.G."/>
            <person name="Barbour A.G."/>
        </authorList>
    </citation>
    <scope>NUCLEOTIDE SEQUENCE</scope>
    <source>
        <strain evidence="2">HS1</strain>
        <plasmid evidence="2">lp174</plasmid>
    </source>
</reference>
<evidence type="ECO:0000256" key="1">
    <source>
        <dbReference type="SAM" id="Phobius"/>
    </source>
</evidence>
<dbReference type="EMBL" id="HM008709">
    <property type="protein sequence ID" value="ADN26403.2"/>
    <property type="molecule type" value="Genomic_DNA"/>
</dbReference>
<sequence length="59" mass="6652">MEDNMNTLFNFLSNIAETKLIIIGGIALLTLIPIVLLLKPVIIDVIQIIKHLLDKKNKK</sequence>
<keyword evidence="1" id="KW-0812">Transmembrane</keyword>
<proteinExistence type="predicted"/>
<dbReference type="InterPro" id="IPR006493">
    <property type="entry name" value="Holin_BlyA"/>
</dbReference>
<keyword evidence="1" id="KW-0472">Membrane</keyword>
<organism evidence="2">
    <name type="scientific">Borrelia hermsii</name>
    <dbReference type="NCBI Taxonomy" id="140"/>
    <lineage>
        <taxon>Bacteria</taxon>
        <taxon>Pseudomonadati</taxon>
        <taxon>Spirochaetota</taxon>
        <taxon>Spirochaetia</taxon>
        <taxon>Spirochaetales</taxon>
        <taxon>Borreliaceae</taxon>
        <taxon>Borrelia</taxon>
    </lineage>
</organism>
<dbReference type="AlphaFoldDB" id="T1ECF9"/>
<evidence type="ECO:0000313" key="2">
    <source>
        <dbReference type="EMBL" id="ADN26403.2"/>
    </source>
</evidence>
<geneLocation type="plasmid" evidence="2">
    <name>lp174</name>
</geneLocation>
<feature type="transmembrane region" description="Helical" evidence="1">
    <location>
        <begin position="20"/>
        <end position="49"/>
    </location>
</feature>
<name>T1ECF9_BORHE</name>
<protein>
    <submittedName>
        <fullName evidence="2">Holin</fullName>
    </submittedName>
</protein>